<gene>
    <name evidence="2" type="ORF">HPBE_LOCUS15785</name>
</gene>
<accession>A0A3P8AIX4</accession>
<feature type="region of interest" description="Disordered" evidence="1">
    <location>
        <begin position="728"/>
        <end position="873"/>
    </location>
</feature>
<feature type="compositionally biased region" description="Polar residues" evidence="1">
    <location>
        <begin position="1443"/>
        <end position="1466"/>
    </location>
</feature>
<evidence type="ECO:0000313" key="4">
    <source>
        <dbReference type="WBParaSite" id="HPBE_0001578601-mRNA-1"/>
    </source>
</evidence>
<evidence type="ECO:0000313" key="2">
    <source>
        <dbReference type="EMBL" id="VDP03920.1"/>
    </source>
</evidence>
<feature type="compositionally biased region" description="Basic and acidic residues" evidence="1">
    <location>
        <begin position="1288"/>
        <end position="1301"/>
    </location>
</feature>
<protein>
    <submittedName>
        <fullName evidence="4">DNA-directed RNA polymerase</fullName>
    </submittedName>
</protein>
<feature type="compositionally biased region" description="Polar residues" evidence="1">
    <location>
        <begin position="757"/>
        <end position="778"/>
    </location>
</feature>
<sequence length="1466" mass="162860">MCSEKDKSLFFFSYIADTSSGASLKGGVFDINAFFYKRLVQAVVTDGTLAQQCAFVSTVHPIPMHYNREDFSKVKDAIIDPNHVTRFISSVSDAEQMFYPSAYEFPVVHVAGLKKCYHLSLPSLPNQVLSTICADIEMHVADATIASKWLAALGFFKTDSFAGTREHAYLYSVLSTLVSHQRADAIVRLIKHGDSAESCHVIASWIWHEIEKANQKMHETKRDKEWVEDTVEKIGCGKLRVRRRAYEMDDAETVSTSGTEKVVPLFARFSVPLNPAGRRALAHVHDVFVAGVRILRELVVAGEREQDETREYVTTLEARRFATENLRSYSSVIHQLMVSRLLPVAEDREVRLAMEASLRDRRSRASEELNIDKLVLRLKRRCPTEPCWSVESPEWYPPALYNLLSPVLLLNIPTKWKGQLLAYYLLDYANCKTTHCGENTPTSIIGTVAKQMHGILGMSKEDVKNVYQMWCIDDGREVQELLNKPPPCRRSVPEMDVNSLLSIPRPLTAAEEGQLKGLLKSTPFGEFAWNCYLIKNRRYSEVTEVPIPLSAAQNEYVVEYKRLFPIVKILRSNAPHSLSKRLSWPQHIKEAIQNFERQKTSSYDVEPTVVNRGKTPIRLSMRTSHVDALAARKRSAVTALQQLNACSPQAASKSDKTPPPAKRAVLDFSDEDLGIPKDIPSNTLNNITDVLRTPKARAFAAAHAESQRKWIQKTPEAEIQRPAPRSIMKSGKTVLERGLTPRNRLRFDLPPSSSSSAEQTVSEISTSDQTAKISQPNFDDTFDGEEESASLTEEEERIALREVEEFEPYVSPDPSVGSSRAPVTNGRTESEDSIREEPQNSPVSQSSTGDLEKSLEIQDEEDSMSRGSDTPVREFAVEVQEEAAVMEIEVEEQGETPILGGDEAQDEIVESFERQSEPDGQALDPDDLLPCHDEADSEAHGTIDSDAALTREAAQPVEMEIEKSVEVQEDVHEADVVLRTTTVITTTASSVSVFTPAVESHRETVAKEQITTEMQSAREDKSFELQEDEDIGVAKDETQIPTGLATGDYVSVSAESVVTTVGENSTVETSHVKLVDYSFSNSSFDNSRTPRAIQRVVLESDHSPKMVPFDDEKEEEGKEPVVAVAEEQSSDELAPPTPGREQDLLDQVPNLVTVTPSSSPHPSESDLPSTSAVKKQRSANKDARPDTPTRHSRRLRGERTDVDAVAADEPAQDGTEDVNLVNRSPSPQANVEETTAPSLTMSLRKRVRKDSSTSEVDSVPPSARRTPSLARQEASGTTPVLKTPRRAQRMEAGKEPADELSKSPSRSTRSRKTSTNSDEPSSSVSKSPTRRSSSRAASQIKVLDVEQPEVKPKRGSSRARRALNERFTAPVLFSTQNDARAYFDKVTEEKMAELRSSRRRTLSDSIVPEVKTKRYRQKVAVEDTIAEAEDETEACCDPKDTVPATTAGKQCNSSRDSNSVETNTQS</sequence>
<feature type="compositionally biased region" description="Basic and acidic residues" evidence="1">
    <location>
        <begin position="1179"/>
        <end position="1202"/>
    </location>
</feature>
<reference evidence="4" key="2">
    <citation type="submission" date="2019-09" db="UniProtKB">
        <authorList>
            <consortium name="WormBaseParasite"/>
        </authorList>
    </citation>
    <scope>IDENTIFICATION</scope>
</reference>
<evidence type="ECO:0000313" key="3">
    <source>
        <dbReference type="Proteomes" id="UP000050761"/>
    </source>
</evidence>
<feature type="region of interest" description="Disordered" evidence="1">
    <location>
        <begin position="1102"/>
        <end position="1362"/>
    </location>
</feature>
<feature type="compositionally biased region" description="Low complexity" evidence="1">
    <location>
        <begin position="1302"/>
        <end position="1327"/>
    </location>
</feature>
<keyword evidence="3" id="KW-1185">Reference proteome</keyword>
<dbReference type="OrthoDB" id="20729at2759"/>
<dbReference type="WBParaSite" id="HPBE_0001578601-mRNA-1">
    <property type="protein sequence ID" value="HPBE_0001578601-mRNA-1"/>
    <property type="gene ID" value="HPBE_0001578601"/>
</dbReference>
<feature type="compositionally biased region" description="Basic and acidic residues" evidence="1">
    <location>
        <begin position="1102"/>
        <end position="1119"/>
    </location>
</feature>
<evidence type="ECO:0000256" key="1">
    <source>
        <dbReference type="SAM" id="MobiDB-lite"/>
    </source>
</evidence>
<feature type="compositionally biased region" description="Low complexity" evidence="1">
    <location>
        <begin position="1156"/>
        <end position="1169"/>
    </location>
</feature>
<feature type="compositionally biased region" description="Acidic residues" evidence="1">
    <location>
        <begin position="780"/>
        <end position="796"/>
    </location>
</feature>
<dbReference type="Proteomes" id="UP000050761">
    <property type="component" value="Unassembled WGS sequence"/>
</dbReference>
<organism evidence="2">
    <name type="scientific">Heligmosomoides polygyrus</name>
    <name type="common">Parasitic roundworm</name>
    <dbReference type="NCBI Taxonomy" id="6339"/>
    <lineage>
        <taxon>Eukaryota</taxon>
        <taxon>Metazoa</taxon>
        <taxon>Ecdysozoa</taxon>
        <taxon>Nematoda</taxon>
        <taxon>Chromadorea</taxon>
        <taxon>Rhabditida</taxon>
        <taxon>Rhabditina</taxon>
        <taxon>Rhabditomorpha</taxon>
        <taxon>Strongyloidea</taxon>
        <taxon>Heligmosomidae</taxon>
        <taxon>Heligmosomoides</taxon>
    </lineage>
</organism>
<feature type="region of interest" description="Disordered" evidence="1">
    <location>
        <begin position="1431"/>
        <end position="1466"/>
    </location>
</feature>
<feature type="compositionally biased region" description="Polar residues" evidence="1">
    <location>
        <begin position="1221"/>
        <end position="1241"/>
    </location>
</feature>
<feature type="compositionally biased region" description="Polar residues" evidence="1">
    <location>
        <begin position="816"/>
        <end position="827"/>
    </location>
</feature>
<proteinExistence type="predicted"/>
<dbReference type="EMBL" id="UZAH01029042">
    <property type="protein sequence ID" value="VDP03920.1"/>
    <property type="molecule type" value="Genomic_DNA"/>
</dbReference>
<feature type="compositionally biased region" description="Polar residues" evidence="1">
    <location>
        <begin position="839"/>
        <end position="849"/>
    </location>
</feature>
<feature type="compositionally biased region" description="Basic and acidic residues" evidence="1">
    <location>
        <begin position="828"/>
        <end position="838"/>
    </location>
</feature>
<name>A0A3P8AIX4_HELPZ</name>
<reference evidence="2 3" key="1">
    <citation type="submission" date="2018-11" db="EMBL/GenBank/DDBJ databases">
        <authorList>
            <consortium name="Pathogen Informatics"/>
        </authorList>
    </citation>
    <scope>NUCLEOTIDE SEQUENCE [LARGE SCALE GENOMIC DNA]</scope>
</reference>